<name>A0ABQ3JIX3_9DEIO</name>
<dbReference type="InterPro" id="IPR050204">
    <property type="entry name" value="AraC_XylS_family_regulators"/>
</dbReference>
<dbReference type="PROSITE" id="PS01124">
    <property type="entry name" value="HTH_ARAC_FAMILY_2"/>
    <property type="match status" value="1"/>
</dbReference>
<comment type="caution">
    <text evidence="6">The sequence shown here is derived from an EMBL/GenBank/DDBJ whole genome shotgun (WGS) entry which is preliminary data.</text>
</comment>
<keyword evidence="1" id="KW-0805">Transcription regulation</keyword>
<evidence type="ECO:0000256" key="3">
    <source>
        <dbReference type="ARBA" id="ARBA00023159"/>
    </source>
</evidence>
<organism evidence="6 7">
    <name type="scientific">Deinococcus metalli</name>
    <dbReference type="NCBI Taxonomy" id="1141878"/>
    <lineage>
        <taxon>Bacteria</taxon>
        <taxon>Thermotogati</taxon>
        <taxon>Deinococcota</taxon>
        <taxon>Deinococci</taxon>
        <taxon>Deinococcales</taxon>
        <taxon>Deinococcaceae</taxon>
        <taxon>Deinococcus</taxon>
    </lineage>
</organism>
<evidence type="ECO:0000313" key="6">
    <source>
        <dbReference type="EMBL" id="GHF32858.1"/>
    </source>
</evidence>
<dbReference type="Proteomes" id="UP000619376">
    <property type="component" value="Unassembled WGS sequence"/>
</dbReference>
<feature type="domain" description="HTH araC/xylS-type" evidence="5">
    <location>
        <begin position="184"/>
        <end position="281"/>
    </location>
</feature>
<dbReference type="Pfam" id="PF12833">
    <property type="entry name" value="HTH_18"/>
    <property type="match status" value="1"/>
</dbReference>
<dbReference type="Gene3D" id="1.10.10.60">
    <property type="entry name" value="Homeodomain-like"/>
    <property type="match status" value="2"/>
</dbReference>
<dbReference type="SUPFAM" id="SSF46689">
    <property type="entry name" value="Homeodomain-like"/>
    <property type="match status" value="2"/>
</dbReference>
<proteinExistence type="predicted"/>
<dbReference type="InterPro" id="IPR009057">
    <property type="entry name" value="Homeodomain-like_sf"/>
</dbReference>
<keyword evidence="7" id="KW-1185">Reference proteome</keyword>
<gene>
    <name evidence="6" type="ORF">GCM10017781_06950</name>
</gene>
<dbReference type="PROSITE" id="PS00041">
    <property type="entry name" value="HTH_ARAC_FAMILY_1"/>
    <property type="match status" value="1"/>
</dbReference>
<evidence type="ECO:0000256" key="1">
    <source>
        <dbReference type="ARBA" id="ARBA00023015"/>
    </source>
</evidence>
<keyword evidence="3" id="KW-0010">Activator</keyword>
<dbReference type="InterPro" id="IPR018060">
    <property type="entry name" value="HTH_AraC"/>
</dbReference>
<keyword evidence="4" id="KW-0804">Transcription</keyword>
<dbReference type="PANTHER" id="PTHR46796:SF2">
    <property type="entry name" value="TRANSCRIPTIONAL REGULATORY PROTEIN"/>
    <property type="match status" value="1"/>
</dbReference>
<protein>
    <submittedName>
        <fullName evidence="6">AraC family transcriptional regulator</fullName>
    </submittedName>
</protein>
<dbReference type="SMART" id="SM00342">
    <property type="entry name" value="HTH_ARAC"/>
    <property type="match status" value="1"/>
</dbReference>
<evidence type="ECO:0000256" key="4">
    <source>
        <dbReference type="ARBA" id="ARBA00023163"/>
    </source>
</evidence>
<reference evidence="7" key="1">
    <citation type="journal article" date="2019" name="Int. J. Syst. Evol. Microbiol.">
        <title>The Global Catalogue of Microorganisms (GCM) 10K type strain sequencing project: providing services to taxonomists for standard genome sequencing and annotation.</title>
        <authorList>
            <consortium name="The Broad Institute Genomics Platform"/>
            <consortium name="The Broad Institute Genome Sequencing Center for Infectious Disease"/>
            <person name="Wu L."/>
            <person name="Ma J."/>
        </authorList>
    </citation>
    <scope>NUCLEOTIDE SEQUENCE [LARGE SCALE GENOMIC DNA]</scope>
    <source>
        <strain evidence="7">CGMCC 1.18437</strain>
    </source>
</reference>
<dbReference type="SUPFAM" id="SSF51215">
    <property type="entry name" value="Regulatory protein AraC"/>
    <property type="match status" value="1"/>
</dbReference>
<dbReference type="InterPro" id="IPR003313">
    <property type="entry name" value="AraC-bd"/>
</dbReference>
<keyword evidence="2" id="KW-0238">DNA-binding</keyword>
<evidence type="ECO:0000256" key="2">
    <source>
        <dbReference type="ARBA" id="ARBA00023125"/>
    </source>
</evidence>
<dbReference type="Pfam" id="PF02311">
    <property type="entry name" value="AraC_binding"/>
    <property type="match status" value="1"/>
</dbReference>
<accession>A0ABQ3JIX3</accession>
<dbReference type="InterPro" id="IPR037923">
    <property type="entry name" value="HTH-like"/>
</dbReference>
<dbReference type="PANTHER" id="PTHR46796">
    <property type="entry name" value="HTH-TYPE TRANSCRIPTIONAL ACTIVATOR RHAS-RELATED"/>
    <property type="match status" value="1"/>
</dbReference>
<sequence>MLDRVSAPPPVLDGLPLGRQERAVFTRPAELPGVELLSARFVTHRYLPHAHDSLAVALIEGGVEGYRYRGAQVRAAAGEVAAVLPGEVHTGEPLTPDGWAYRVLYLHPEWVVGPDGRALLGFRSDVMTDAALTAALRRAHRALLAPEAGVLARETLLRAAIDVLARHADHRARPSPGMELSAVQSVRARLDAQPELNVSLSELAAGVGLSPSHLSRSFMRSVGAPPHTYQMAARVRLARTLLDTGESVAGAATRAGFADQSHLTRVFRRVVGLTPGAYVRRR</sequence>
<dbReference type="EMBL" id="BNAJ01000001">
    <property type="protein sequence ID" value="GHF32858.1"/>
    <property type="molecule type" value="Genomic_DNA"/>
</dbReference>
<dbReference type="InterPro" id="IPR018062">
    <property type="entry name" value="HTH_AraC-typ_CS"/>
</dbReference>
<evidence type="ECO:0000313" key="7">
    <source>
        <dbReference type="Proteomes" id="UP000619376"/>
    </source>
</evidence>
<evidence type="ECO:0000259" key="5">
    <source>
        <dbReference type="PROSITE" id="PS01124"/>
    </source>
</evidence>